<evidence type="ECO:0000313" key="2">
    <source>
        <dbReference type="EMBL" id="SFK10016.1"/>
    </source>
</evidence>
<dbReference type="RefSeq" id="WP_092376433.1">
    <property type="nucleotide sequence ID" value="NZ_FORX01000014.1"/>
</dbReference>
<dbReference type="Pfam" id="PF02754">
    <property type="entry name" value="CCG"/>
    <property type="match status" value="2"/>
</dbReference>
<dbReference type="GO" id="GO:0005829">
    <property type="term" value="C:cytosol"/>
    <property type="evidence" value="ECO:0007669"/>
    <property type="project" value="TreeGrafter"/>
</dbReference>
<dbReference type="AlphaFoldDB" id="A0A1I3WU44"/>
<feature type="domain" description="Cysteine-rich" evidence="1">
    <location>
        <begin position="136"/>
        <end position="221"/>
    </location>
</feature>
<organism evidence="2 3">
    <name type="scientific">Desulfomicrobium apsheronum</name>
    <dbReference type="NCBI Taxonomy" id="52560"/>
    <lineage>
        <taxon>Bacteria</taxon>
        <taxon>Pseudomonadati</taxon>
        <taxon>Thermodesulfobacteriota</taxon>
        <taxon>Desulfovibrionia</taxon>
        <taxon>Desulfovibrionales</taxon>
        <taxon>Desulfomicrobiaceae</taxon>
        <taxon>Desulfomicrobium</taxon>
    </lineage>
</organism>
<dbReference type="InterPro" id="IPR004017">
    <property type="entry name" value="Cys_rich_dom"/>
</dbReference>
<accession>A0A1I3WU44</accession>
<name>A0A1I3WU44_9BACT</name>
<reference evidence="3" key="1">
    <citation type="submission" date="2016-10" db="EMBL/GenBank/DDBJ databases">
        <authorList>
            <person name="Varghese N."/>
            <person name="Submissions S."/>
        </authorList>
    </citation>
    <scope>NUCLEOTIDE SEQUENCE [LARGE SCALE GENOMIC DNA]</scope>
    <source>
        <strain evidence="3">DSM 5918</strain>
    </source>
</reference>
<feature type="domain" description="Cysteine-rich" evidence="1">
    <location>
        <begin position="7"/>
        <end position="87"/>
    </location>
</feature>
<dbReference type="PANTHER" id="PTHR30296:SF0">
    <property type="entry name" value="LACTATE UTILIZATION PROTEIN A"/>
    <property type="match status" value="1"/>
</dbReference>
<dbReference type="GO" id="GO:0016491">
    <property type="term" value="F:oxidoreductase activity"/>
    <property type="evidence" value="ECO:0007669"/>
    <property type="project" value="UniProtKB-ARBA"/>
</dbReference>
<gene>
    <name evidence="2" type="ORF">SAMN04488082_11425</name>
</gene>
<dbReference type="PANTHER" id="PTHR30296">
    <property type="entry name" value="UNCHARACTERIZED PROTEIN YKGE"/>
    <property type="match status" value="1"/>
</dbReference>
<evidence type="ECO:0000313" key="3">
    <source>
        <dbReference type="Proteomes" id="UP000198635"/>
    </source>
</evidence>
<protein>
    <submittedName>
        <fullName evidence="2">L-lactate dehydrogenase complex protein LldE</fullName>
    </submittedName>
</protein>
<dbReference type="Proteomes" id="UP000198635">
    <property type="component" value="Unassembled WGS sequence"/>
</dbReference>
<sequence length="244" mass="26951">MTKPKRVTLFIQCIVDSCFPAVGEAMVKVLERQGLELDYPANQTCCGQPAFNAGYRDEAARLARHYLDVFEDAEAIVCPSGSCVHMVRHHYMELFAKDPRQLDRARRVAAKTFEFTEFLVDVLGVTDVGATWNGQITYHDSCHLLRGLGVKDQPRALLSGVRGLTLVEMNRSDECCGFGGTFSAKYPEISEALLETKLANIQATGTGAVVGCDMGCLMHMQGMIRRRELPISVHHIAEILAGEE</sequence>
<dbReference type="OrthoDB" id="9770306at2"/>
<evidence type="ECO:0000259" key="1">
    <source>
        <dbReference type="Pfam" id="PF02754"/>
    </source>
</evidence>
<dbReference type="STRING" id="52560.SAMN04488082_11425"/>
<dbReference type="EMBL" id="FORX01000014">
    <property type="protein sequence ID" value="SFK10016.1"/>
    <property type="molecule type" value="Genomic_DNA"/>
</dbReference>
<proteinExistence type="predicted"/>
<keyword evidence="3" id="KW-1185">Reference proteome</keyword>